<dbReference type="InterPro" id="IPR037019">
    <property type="entry name" value="Glyco_hydro_7_sf"/>
</dbReference>
<keyword evidence="3" id="KW-0723">Serine/threonine-protein kinase</keyword>
<keyword evidence="4" id="KW-1185">Reference proteome</keyword>
<dbReference type="Gene3D" id="2.70.100.10">
    <property type="entry name" value="Glycoside hydrolase, family 7, domain"/>
    <property type="match status" value="1"/>
</dbReference>
<dbReference type="InterPro" id="IPR013320">
    <property type="entry name" value="ConA-like_dom_sf"/>
</dbReference>
<reference evidence="2" key="2">
    <citation type="submission" date="2024-04" db="EMBL/GenBank/DDBJ databases">
        <authorList>
            <person name="Chen Y."/>
            <person name="Shah S."/>
            <person name="Dougan E. K."/>
            <person name="Thang M."/>
            <person name="Chan C."/>
        </authorList>
    </citation>
    <scope>NUCLEOTIDE SEQUENCE [LARGE SCALE GENOMIC DNA]</scope>
</reference>
<proteinExistence type="predicted"/>
<evidence type="ECO:0000313" key="3">
    <source>
        <dbReference type="EMBL" id="CAL4765481.1"/>
    </source>
</evidence>
<dbReference type="AlphaFoldDB" id="A0A9P1FIB8"/>
<dbReference type="EMBL" id="CAMXCT030000391">
    <property type="protein sequence ID" value="CAL4765481.1"/>
    <property type="molecule type" value="Genomic_DNA"/>
</dbReference>
<name>A0A9P1FIB8_9DINO</name>
<reference evidence="1" key="1">
    <citation type="submission" date="2022-10" db="EMBL/GenBank/DDBJ databases">
        <authorList>
            <person name="Chen Y."/>
            <person name="Dougan E. K."/>
            <person name="Chan C."/>
            <person name="Rhodes N."/>
            <person name="Thang M."/>
        </authorList>
    </citation>
    <scope>NUCLEOTIDE SEQUENCE</scope>
</reference>
<accession>A0A9P1FIB8</accession>
<gene>
    <name evidence="1" type="ORF">C1SCF055_LOCUS6242</name>
</gene>
<dbReference type="EMBL" id="CAMXCT010000391">
    <property type="protein sequence ID" value="CAI3978169.1"/>
    <property type="molecule type" value="Genomic_DNA"/>
</dbReference>
<dbReference type="GO" id="GO:0005975">
    <property type="term" value="P:carbohydrate metabolic process"/>
    <property type="evidence" value="ECO:0007669"/>
    <property type="project" value="InterPro"/>
</dbReference>
<keyword evidence="3" id="KW-0418">Kinase</keyword>
<sequence>MDIPWSDLDRQSMGLEGWHTIDTTKPFTFALQNIAGNNDPDNHLMVYARLWQNGKTVMKQFGGVGSPVNSQWKNLADGMVLVVDYWQSQNLNWLDGVGCGYGKEYCSGHHADLSKMQIISNELWNGRPAWSQWWHP</sequence>
<dbReference type="Proteomes" id="UP001152797">
    <property type="component" value="Unassembled WGS sequence"/>
</dbReference>
<keyword evidence="3" id="KW-0808">Transferase</keyword>
<evidence type="ECO:0000313" key="1">
    <source>
        <dbReference type="EMBL" id="CAI3978169.1"/>
    </source>
</evidence>
<dbReference type="GO" id="GO:0004674">
    <property type="term" value="F:protein serine/threonine kinase activity"/>
    <property type="evidence" value="ECO:0007669"/>
    <property type="project" value="UniProtKB-KW"/>
</dbReference>
<evidence type="ECO:0000313" key="2">
    <source>
        <dbReference type="EMBL" id="CAL1131544.1"/>
    </source>
</evidence>
<evidence type="ECO:0000313" key="4">
    <source>
        <dbReference type="Proteomes" id="UP001152797"/>
    </source>
</evidence>
<dbReference type="SUPFAM" id="SSF49899">
    <property type="entry name" value="Concanavalin A-like lectins/glucanases"/>
    <property type="match status" value="1"/>
</dbReference>
<dbReference type="GO" id="GO:0004553">
    <property type="term" value="F:hydrolase activity, hydrolyzing O-glycosyl compounds"/>
    <property type="evidence" value="ECO:0007669"/>
    <property type="project" value="InterPro"/>
</dbReference>
<comment type="caution">
    <text evidence="1">The sequence shown here is derived from an EMBL/GenBank/DDBJ whole genome shotgun (WGS) entry which is preliminary data.</text>
</comment>
<organism evidence="1">
    <name type="scientific">Cladocopium goreaui</name>
    <dbReference type="NCBI Taxonomy" id="2562237"/>
    <lineage>
        <taxon>Eukaryota</taxon>
        <taxon>Sar</taxon>
        <taxon>Alveolata</taxon>
        <taxon>Dinophyceae</taxon>
        <taxon>Suessiales</taxon>
        <taxon>Symbiodiniaceae</taxon>
        <taxon>Cladocopium</taxon>
    </lineage>
</organism>
<protein>
    <submittedName>
        <fullName evidence="3">Non-specific serine/threonine protein kinase</fullName>
    </submittedName>
</protein>
<dbReference type="EMBL" id="CAMXCT020000391">
    <property type="protein sequence ID" value="CAL1131544.1"/>
    <property type="molecule type" value="Genomic_DNA"/>
</dbReference>